<dbReference type="EMBL" id="BPEY01000012">
    <property type="protein sequence ID" value="GIU42857.1"/>
    <property type="molecule type" value="Genomic_DNA"/>
</dbReference>
<evidence type="ECO:0000313" key="2">
    <source>
        <dbReference type="EMBL" id="GIU42857.1"/>
    </source>
</evidence>
<keyword evidence="1" id="KW-0812">Transmembrane</keyword>
<proteinExistence type="predicted"/>
<dbReference type="Pfam" id="PF11990">
    <property type="entry name" value="DUF3487"/>
    <property type="match status" value="1"/>
</dbReference>
<accession>A0ABQ4P5V6</accession>
<evidence type="ECO:0000313" key="3">
    <source>
        <dbReference type="Proteomes" id="UP000887104"/>
    </source>
</evidence>
<name>A0ABQ4P5V6_9GAMM</name>
<feature type="transmembrane region" description="Helical" evidence="1">
    <location>
        <begin position="48"/>
        <end position="65"/>
    </location>
</feature>
<gene>
    <name evidence="2" type="ORF">TUM4438_10390</name>
</gene>
<comment type="caution">
    <text evidence="2">The sequence shown here is derived from an EMBL/GenBank/DDBJ whole genome shotgun (WGS) entry which is preliminary data.</text>
</comment>
<dbReference type="InterPro" id="IPR021877">
    <property type="entry name" value="DUF3487"/>
</dbReference>
<keyword evidence="3" id="KW-1185">Reference proteome</keyword>
<feature type="transmembrane region" description="Helical" evidence="1">
    <location>
        <begin position="21"/>
        <end position="42"/>
    </location>
</feature>
<organism evidence="2 3">
    <name type="scientific">Shewanella sairae</name>
    <dbReference type="NCBI Taxonomy" id="190310"/>
    <lineage>
        <taxon>Bacteria</taxon>
        <taxon>Pseudomonadati</taxon>
        <taxon>Pseudomonadota</taxon>
        <taxon>Gammaproteobacteria</taxon>
        <taxon>Alteromonadales</taxon>
        <taxon>Shewanellaceae</taxon>
        <taxon>Shewanella</taxon>
    </lineage>
</organism>
<keyword evidence="1" id="KW-0472">Membrane</keyword>
<dbReference type="RefSeq" id="WP_220780124.1">
    <property type="nucleotide sequence ID" value="NZ_BPEY01000012.1"/>
</dbReference>
<evidence type="ECO:0000256" key="1">
    <source>
        <dbReference type="SAM" id="Phobius"/>
    </source>
</evidence>
<evidence type="ECO:0008006" key="4">
    <source>
        <dbReference type="Google" id="ProtNLM"/>
    </source>
</evidence>
<protein>
    <recommendedName>
        <fullName evidence="4">TIGR03750 family conjugal transfer protein</fullName>
    </recommendedName>
</protein>
<dbReference type="Proteomes" id="UP000887104">
    <property type="component" value="Unassembled WGS sequence"/>
</dbReference>
<keyword evidence="1" id="KW-1133">Transmembrane helix</keyword>
<sequence length="113" mass="12756">MKNARLLNEPPPFLKGLSVPEVMVFTGVMTVVGLIAGCVLTVTFETFTPLALCALAGASVILWLPKTIANRIIKWRTGKPTGWLYQRFDIFYNQNRYISSPGIYHNKKEKFHV</sequence>
<reference evidence="2" key="1">
    <citation type="submission" date="2021-05" db="EMBL/GenBank/DDBJ databases">
        <title>Molecular characterization for Shewanella algae harboring chromosomal blaOXA-55-like strains isolated from clinical and environment sample.</title>
        <authorList>
            <person name="Ohama Y."/>
            <person name="Aoki K."/>
            <person name="Harada S."/>
            <person name="Moriya K."/>
            <person name="Ishii Y."/>
            <person name="Tateda K."/>
        </authorList>
    </citation>
    <scope>NUCLEOTIDE SEQUENCE</scope>
    <source>
        <strain evidence="2">JCM 11563</strain>
    </source>
</reference>